<reference evidence="1 2" key="1">
    <citation type="journal article" date="2016" name="Int. J. Mol. Sci.">
        <title>Comparative genomics of the extreme acidophile Acidithiobacillus thiooxidans reveals intraspecific divergence and niche adaptation.</title>
        <authorList>
            <person name="Zhang X."/>
            <person name="Feng X."/>
            <person name="Tao J."/>
            <person name="Ma L."/>
            <person name="Xiao Y."/>
            <person name="Liang Y."/>
            <person name="Liu X."/>
            <person name="Yin H."/>
        </authorList>
    </citation>
    <scope>NUCLEOTIDE SEQUENCE [LARGE SCALE GENOMIC DNA]</scope>
    <source>
        <strain evidence="1 2">A02</strain>
    </source>
</reference>
<accession>A0A1C2ICY2</accession>
<dbReference type="RefSeq" id="WP_024895549.1">
    <property type="nucleotide sequence ID" value="NZ_LWRZ01000296.1"/>
</dbReference>
<name>A0A1C2ICY2_ACITH</name>
<protein>
    <submittedName>
        <fullName evidence="1">Uncharacterized protein</fullName>
    </submittedName>
</protein>
<evidence type="ECO:0000313" key="1">
    <source>
        <dbReference type="EMBL" id="OCX73823.1"/>
    </source>
</evidence>
<dbReference type="EMBL" id="LWSA01000093">
    <property type="protein sequence ID" value="OCX73823.1"/>
    <property type="molecule type" value="Genomic_DNA"/>
</dbReference>
<proteinExistence type="predicted"/>
<comment type="caution">
    <text evidence="1">The sequence shown here is derived from an EMBL/GenBank/DDBJ whole genome shotgun (WGS) entry which is preliminary data.</text>
</comment>
<dbReference type="AlphaFoldDB" id="A0A1C2ICY2"/>
<dbReference type="Proteomes" id="UP000094893">
    <property type="component" value="Unassembled WGS sequence"/>
</dbReference>
<organism evidence="1 2">
    <name type="scientific">Acidithiobacillus thiooxidans</name>
    <name type="common">Thiobacillus thiooxidans</name>
    <dbReference type="NCBI Taxonomy" id="930"/>
    <lineage>
        <taxon>Bacteria</taxon>
        <taxon>Pseudomonadati</taxon>
        <taxon>Pseudomonadota</taxon>
        <taxon>Acidithiobacillia</taxon>
        <taxon>Acidithiobacillales</taxon>
        <taxon>Acidithiobacillaceae</taxon>
        <taxon>Acidithiobacillus</taxon>
    </lineage>
</organism>
<gene>
    <name evidence="1" type="ORF">A6P07_07265</name>
</gene>
<evidence type="ECO:0000313" key="2">
    <source>
        <dbReference type="Proteomes" id="UP000094893"/>
    </source>
</evidence>
<sequence length="81" mass="9483">MIFQYTAEGQKRLSLSEWYSLEKWPHPCPKEIHHQHFIVMRGGREYRCGPALSAHSAQVSALIYRAESEKDTRKPGDHHHE</sequence>